<protein>
    <submittedName>
        <fullName evidence="1">Uncharacterized protein</fullName>
    </submittedName>
</protein>
<evidence type="ECO:0000313" key="1">
    <source>
        <dbReference type="EMBL" id="CAB1453519.1"/>
    </source>
</evidence>
<accession>A0A9N7VPY5</accession>
<proteinExistence type="predicted"/>
<sequence>MAPDTGRHKRDPPAECVSCPTLQQTNCDLASWPPGPRPLPPPPYSTGNVFYWIVYDSE</sequence>
<name>A0A9N7VPY5_PLEPL</name>
<keyword evidence="2" id="KW-1185">Reference proteome</keyword>
<reference evidence="1" key="1">
    <citation type="submission" date="2020-03" db="EMBL/GenBank/DDBJ databases">
        <authorList>
            <person name="Weist P."/>
        </authorList>
    </citation>
    <scope>NUCLEOTIDE SEQUENCE</scope>
</reference>
<dbReference type="EMBL" id="CADEAL010004173">
    <property type="protein sequence ID" value="CAB1453519.1"/>
    <property type="molecule type" value="Genomic_DNA"/>
</dbReference>
<organism evidence="1 2">
    <name type="scientific">Pleuronectes platessa</name>
    <name type="common">European plaice</name>
    <dbReference type="NCBI Taxonomy" id="8262"/>
    <lineage>
        <taxon>Eukaryota</taxon>
        <taxon>Metazoa</taxon>
        <taxon>Chordata</taxon>
        <taxon>Craniata</taxon>
        <taxon>Vertebrata</taxon>
        <taxon>Euteleostomi</taxon>
        <taxon>Actinopterygii</taxon>
        <taxon>Neopterygii</taxon>
        <taxon>Teleostei</taxon>
        <taxon>Neoteleostei</taxon>
        <taxon>Acanthomorphata</taxon>
        <taxon>Carangaria</taxon>
        <taxon>Pleuronectiformes</taxon>
        <taxon>Pleuronectoidei</taxon>
        <taxon>Pleuronectidae</taxon>
        <taxon>Pleuronectes</taxon>
    </lineage>
</organism>
<dbReference type="AlphaFoldDB" id="A0A9N7VPY5"/>
<dbReference type="Proteomes" id="UP001153269">
    <property type="component" value="Unassembled WGS sequence"/>
</dbReference>
<evidence type="ECO:0000313" key="2">
    <source>
        <dbReference type="Proteomes" id="UP001153269"/>
    </source>
</evidence>
<gene>
    <name evidence="1" type="ORF">PLEPLA_LOCUS41273</name>
</gene>
<comment type="caution">
    <text evidence="1">The sequence shown here is derived from an EMBL/GenBank/DDBJ whole genome shotgun (WGS) entry which is preliminary data.</text>
</comment>